<dbReference type="GO" id="GO:0009228">
    <property type="term" value="P:thiamine biosynthetic process"/>
    <property type="evidence" value="ECO:0007669"/>
    <property type="project" value="UniProtKB-UniRule"/>
</dbReference>
<organism evidence="12 13">
    <name type="scientific">Monoglobus pectinilyticus</name>
    <dbReference type="NCBI Taxonomy" id="1981510"/>
    <lineage>
        <taxon>Bacteria</taxon>
        <taxon>Bacillati</taxon>
        <taxon>Bacillota</taxon>
        <taxon>Clostridia</taxon>
        <taxon>Monoglobales</taxon>
        <taxon>Monoglobaceae</taxon>
        <taxon>Monoglobus</taxon>
    </lineage>
</organism>
<dbReference type="NCBIfam" id="TIGR00204">
    <property type="entry name" value="dxs"/>
    <property type="match status" value="1"/>
</dbReference>
<dbReference type="CDD" id="cd07033">
    <property type="entry name" value="TPP_PYR_DXS_TK_like"/>
    <property type="match status" value="1"/>
</dbReference>
<dbReference type="EC" id="2.2.1.7" evidence="10"/>
<evidence type="ECO:0000313" key="12">
    <source>
        <dbReference type="EMBL" id="AUO18402.1"/>
    </source>
</evidence>
<feature type="binding site" evidence="10">
    <location>
        <position position="285"/>
    </location>
    <ligand>
        <name>thiamine diphosphate</name>
        <dbReference type="ChEBI" id="CHEBI:58937"/>
    </ligand>
</feature>
<evidence type="ECO:0000256" key="4">
    <source>
        <dbReference type="ARBA" id="ARBA00022679"/>
    </source>
</evidence>
<dbReference type="GO" id="GO:0008661">
    <property type="term" value="F:1-deoxy-D-xylulose-5-phosphate synthase activity"/>
    <property type="evidence" value="ECO:0007669"/>
    <property type="project" value="UniProtKB-UniRule"/>
</dbReference>
<dbReference type="GO" id="GO:0016114">
    <property type="term" value="P:terpenoid biosynthetic process"/>
    <property type="evidence" value="ECO:0007669"/>
    <property type="project" value="UniProtKB-UniRule"/>
</dbReference>
<feature type="binding site" evidence="10">
    <location>
        <begin position="113"/>
        <end position="115"/>
    </location>
    <ligand>
        <name>thiamine diphosphate</name>
        <dbReference type="ChEBI" id="CHEBI:58937"/>
    </ligand>
</feature>
<dbReference type="InterPro" id="IPR033248">
    <property type="entry name" value="Transketolase_C"/>
</dbReference>
<gene>
    <name evidence="10" type="primary">dxs</name>
    <name evidence="12" type="ORF">B9O19_00218</name>
</gene>
<evidence type="ECO:0000256" key="10">
    <source>
        <dbReference type="HAMAP-Rule" id="MF_00315"/>
    </source>
</evidence>
<evidence type="ECO:0000256" key="3">
    <source>
        <dbReference type="ARBA" id="ARBA00011738"/>
    </source>
</evidence>
<dbReference type="EMBL" id="CP020991">
    <property type="protein sequence ID" value="AUO18402.1"/>
    <property type="molecule type" value="Genomic_DNA"/>
</dbReference>
<comment type="similarity">
    <text evidence="2 10">Belongs to the transketolase family. DXPS subfamily.</text>
</comment>
<keyword evidence="5 10" id="KW-0479">Metal-binding</keyword>
<feature type="binding site" evidence="10">
    <location>
        <position position="144"/>
    </location>
    <ligand>
        <name>Mg(2+)</name>
        <dbReference type="ChEBI" id="CHEBI:18420"/>
    </ligand>
</feature>
<evidence type="ECO:0000256" key="5">
    <source>
        <dbReference type="ARBA" id="ARBA00022723"/>
    </source>
</evidence>
<dbReference type="Pfam" id="PF02780">
    <property type="entry name" value="Transketolase_C"/>
    <property type="match status" value="1"/>
</dbReference>
<evidence type="ECO:0000256" key="2">
    <source>
        <dbReference type="ARBA" id="ARBA00011081"/>
    </source>
</evidence>
<dbReference type="GO" id="GO:0019288">
    <property type="term" value="P:isopentenyl diphosphate biosynthetic process, methylerythritol 4-phosphate pathway"/>
    <property type="evidence" value="ECO:0007669"/>
    <property type="project" value="TreeGrafter"/>
</dbReference>
<dbReference type="PROSITE" id="PS00801">
    <property type="entry name" value="TRANSKETOLASE_1"/>
    <property type="match status" value="1"/>
</dbReference>
<keyword evidence="6 10" id="KW-0460">Magnesium</keyword>
<evidence type="ECO:0000256" key="6">
    <source>
        <dbReference type="ARBA" id="ARBA00022842"/>
    </source>
</evidence>
<dbReference type="Proteomes" id="UP000235589">
    <property type="component" value="Chromosome"/>
</dbReference>
<dbReference type="InterPro" id="IPR049557">
    <property type="entry name" value="Transketolase_CS"/>
</dbReference>
<reference evidence="12 13" key="1">
    <citation type="submission" date="2017-04" db="EMBL/GenBank/DDBJ databases">
        <title>Monoglobus pectinilyticus 14 draft genome.</title>
        <authorList>
            <person name="Kim C."/>
            <person name="Rosendale D.I."/>
            <person name="Kelly W.J."/>
            <person name="Tannock G.W."/>
            <person name="Patchett M.L."/>
            <person name="Jordens J.Z."/>
        </authorList>
    </citation>
    <scope>NUCLEOTIDE SEQUENCE [LARGE SCALE GENOMIC DNA]</scope>
    <source>
        <strain evidence="12 13">14</strain>
    </source>
</reference>
<protein>
    <recommendedName>
        <fullName evidence="10">1-deoxy-D-xylulose-5-phosphate synthase</fullName>
        <ecNumber evidence="10">2.2.1.7</ecNumber>
    </recommendedName>
    <alternativeName>
        <fullName evidence="10">1-deoxyxylulose-5-phosphate synthase</fullName>
        <shortName evidence="10">DXP synthase</shortName>
        <shortName evidence="10">DXPS</shortName>
    </alternativeName>
</protein>
<dbReference type="KEGG" id="mpec:B9O19_00218"/>
<dbReference type="CDD" id="cd02007">
    <property type="entry name" value="TPP_DXS"/>
    <property type="match status" value="1"/>
</dbReference>
<dbReference type="GO" id="GO:0005829">
    <property type="term" value="C:cytosol"/>
    <property type="evidence" value="ECO:0007669"/>
    <property type="project" value="TreeGrafter"/>
</dbReference>
<sequence length="624" mass="68940">MFSEISNTGELKKMNIEQLQKLASSIRSFLIEKVSKTGGHLSSNLGVVELTIALHKVFDLDQNDDIIWDVGHQSYTHKILTGRANKFDMLRKYDGISGFPKTSEDKRDTFNTGHSSTSISAASGIAKAKELKGISGKTIAVIGDGAMTGGMAFEALNYSGHTTKNLIIILNDNDMSISKNVGGISKALKRLRNANRYLKFKQDVKLALDNIPVVGTPTKKGLTKFKSDLKKIVINGDSVFESMGFTYMGPVDGHNFEELFTILEHSKTVEEPVFIHVHTKKGKGYLPAENQPELFHGVGCFEPSTGRIICNNDRITWSECFGNTMCKLAEKNKDLVAITAAMPFSTGLVEFSQKYPQRFFDVGIAEQHAVTFSAGFTIAGIVPVFAVYSTFLQRAYDQILHDVSLQNLHMIFAIDRSGPVGADGETHQGVYDISYLSPMPNMTIFSPALAEDFEAILNISVNDLNGPVAIRYPRGSILHRSDFSNVSFPKLEYRNCFKAKVLETYNTVDVLIVSVGVMLKNAIETKKLLNDMGFSVSLVDAFCIKPIDISTIRRESNKAKIVVTIENNVIIGGFGEILQSQLDRSIVKFAYKDEPIPQGSVKELEEKYGLSPQSIADKIKKLLR</sequence>
<dbReference type="Pfam" id="PF13292">
    <property type="entry name" value="DXP_synthase_N"/>
    <property type="match status" value="1"/>
</dbReference>
<evidence type="ECO:0000256" key="7">
    <source>
        <dbReference type="ARBA" id="ARBA00022977"/>
    </source>
</evidence>
<dbReference type="Pfam" id="PF02779">
    <property type="entry name" value="Transket_pyr"/>
    <property type="match status" value="1"/>
</dbReference>
<keyword evidence="9 10" id="KW-0414">Isoprene biosynthesis</keyword>
<keyword evidence="7 10" id="KW-0784">Thiamine biosynthesis</keyword>
<keyword evidence="8 10" id="KW-0786">Thiamine pyrophosphate</keyword>
<dbReference type="UniPathway" id="UPA00064">
    <property type="reaction ID" value="UER00091"/>
</dbReference>
<comment type="catalytic activity">
    <reaction evidence="10">
        <text>D-glyceraldehyde 3-phosphate + pyruvate + H(+) = 1-deoxy-D-xylulose 5-phosphate + CO2</text>
        <dbReference type="Rhea" id="RHEA:12605"/>
        <dbReference type="ChEBI" id="CHEBI:15361"/>
        <dbReference type="ChEBI" id="CHEBI:15378"/>
        <dbReference type="ChEBI" id="CHEBI:16526"/>
        <dbReference type="ChEBI" id="CHEBI:57792"/>
        <dbReference type="ChEBI" id="CHEBI:59776"/>
        <dbReference type="EC" id="2.2.1.7"/>
    </reaction>
</comment>
<evidence type="ECO:0000256" key="1">
    <source>
        <dbReference type="ARBA" id="ARBA00004980"/>
    </source>
</evidence>
<dbReference type="InterPro" id="IPR020826">
    <property type="entry name" value="Transketolase_BS"/>
</dbReference>
<dbReference type="PROSITE" id="PS00802">
    <property type="entry name" value="TRANSKETOLASE_2"/>
    <property type="match status" value="1"/>
</dbReference>
<keyword evidence="13" id="KW-1185">Reference proteome</keyword>
<dbReference type="NCBIfam" id="NF003933">
    <property type="entry name" value="PRK05444.2-2"/>
    <property type="match status" value="1"/>
</dbReference>
<evidence type="ECO:0000259" key="11">
    <source>
        <dbReference type="SMART" id="SM00861"/>
    </source>
</evidence>
<comment type="function">
    <text evidence="10">Catalyzes the acyloin condensation reaction between C atoms 2 and 3 of pyruvate and glyceraldehyde 3-phosphate to yield 1-deoxy-D-xylulose-5-phosphate (DXP).</text>
</comment>
<evidence type="ECO:0000256" key="8">
    <source>
        <dbReference type="ARBA" id="ARBA00023052"/>
    </source>
</evidence>
<dbReference type="PANTHER" id="PTHR43322:SF5">
    <property type="entry name" value="1-DEOXY-D-XYLULOSE-5-PHOSPHATE SYNTHASE, CHLOROPLASTIC"/>
    <property type="match status" value="1"/>
</dbReference>
<comment type="pathway">
    <text evidence="1 10">Metabolic intermediate biosynthesis; 1-deoxy-D-xylulose 5-phosphate biosynthesis; 1-deoxy-D-xylulose 5-phosphate from D-glyceraldehyde 3-phosphate and pyruvate: step 1/1.</text>
</comment>
<dbReference type="GO" id="GO:0030976">
    <property type="term" value="F:thiamine pyrophosphate binding"/>
    <property type="evidence" value="ECO:0007669"/>
    <property type="project" value="UniProtKB-UniRule"/>
</dbReference>
<dbReference type="PANTHER" id="PTHR43322">
    <property type="entry name" value="1-D-DEOXYXYLULOSE 5-PHOSPHATE SYNTHASE-RELATED"/>
    <property type="match status" value="1"/>
</dbReference>
<feature type="binding site" evidence="10">
    <location>
        <begin position="145"/>
        <end position="146"/>
    </location>
    <ligand>
        <name>thiamine diphosphate</name>
        <dbReference type="ChEBI" id="CHEBI:58937"/>
    </ligand>
</feature>
<accession>A0A2K9NZD5</accession>
<dbReference type="SUPFAM" id="SSF52922">
    <property type="entry name" value="TK C-terminal domain-like"/>
    <property type="match status" value="1"/>
</dbReference>
<dbReference type="InterPro" id="IPR009014">
    <property type="entry name" value="Transketo_C/PFOR_II"/>
</dbReference>
<dbReference type="AlphaFoldDB" id="A0A2K9NZD5"/>
<dbReference type="GeneID" id="98061648"/>
<comment type="subunit">
    <text evidence="3 10">Homodimer.</text>
</comment>
<feature type="binding site" evidence="10">
    <location>
        <position position="173"/>
    </location>
    <ligand>
        <name>Mg(2+)</name>
        <dbReference type="ChEBI" id="CHEBI:18420"/>
    </ligand>
</feature>
<comment type="cofactor">
    <cofactor evidence="10">
        <name>thiamine diphosphate</name>
        <dbReference type="ChEBI" id="CHEBI:58937"/>
    </cofactor>
    <text evidence="10">Binds 1 thiamine pyrophosphate per subunit.</text>
</comment>
<dbReference type="RefSeq" id="WP_102364703.1">
    <property type="nucleotide sequence ID" value="NZ_CP020991.1"/>
</dbReference>
<dbReference type="Gene3D" id="3.40.50.970">
    <property type="match status" value="2"/>
</dbReference>
<dbReference type="InterPro" id="IPR005477">
    <property type="entry name" value="Dxylulose-5-P_synthase"/>
</dbReference>
<feature type="binding site" evidence="10">
    <location>
        <position position="72"/>
    </location>
    <ligand>
        <name>thiamine diphosphate</name>
        <dbReference type="ChEBI" id="CHEBI:58937"/>
    </ligand>
</feature>
<evidence type="ECO:0000256" key="9">
    <source>
        <dbReference type="ARBA" id="ARBA00023229"/>
    </source>
</evidence>
<dbReference type="Gene3D" id="3.40.50.920">
    <property type="match status" value="1"/>
</dbReference>
<feature type="domain" description="Transketolase-like pyrimidine-binding" evidence="11">
    <location>
        <begin position="315"/>
        <end position="480"/>
    </location>
</feature>
<name>A0A2K9NZD5_9FIRM</name>
<proteinExistence type="inferred from homology"/>
<dbReference type="GO" id="GO:0000287">
    <property type="term" value="F:magnesium ion binding"/>
    <property type="evidence" value="ECO:0007669"/>
    <property type="project" value="UniProtKB-UniRule"/>
</dbReference>
<evidence type="ECO:0000313" key="13">
    <source>
        <dbReference type="Proteomes" id="UP000235589"/>
    </source>
</evidence>
<keyword evidence="4 10" id="KW-0808">Transferase</keyword>
<dbReference type="OrthoDB" id="9803371at2"/>
<dbReference type="HAMAP" id="MF_00315">
    <property type="entry name" value="DXP_synth"/>
    <property type="match status" value="1"/>
</dbReference>
<comment type="cofactor">
    <cofactor evidence="10">
        <name>Mg(2+)</name>
        <dbReference type="ChEBI" id="CHEBI:18420"/>
    </cofactor>
    <text evidence="10">Binds 1 Mg(2+) ion per subunit.</text>
</comment>
<dbReference type="SMART" id="SM00861">
    <property type="entry name" value="Transket_pyr"/>
    <property type="match status" value="1"/>
</dbReference>
<feature type="binding site" evidence="10">
    <location>
        <position position="366"/>
    </location>
    <ligand>
        <name>thiamine diphosphate</name>
        <dbReference type="ChEBI" id="CHEBI:58937"/>
    </ligand>
</feature>
<dbReference type="InterPro" id="IPR005475">
    <property type="entry name" value="Transketolase-like_Pyr-bd"/>
</dbReference>
<dbReference type="SUPFAM" id="SSF52518">
    <property type="entry name" value="Thiamin diphosphate-binding fold (THDP-binding)"/>
    <property type="match status" value="2"/>
</dbReference>
<dbReference type="InterPro" id="IPR029061">
    <property type="entry name" value="THDP-binding"/>
</dbReference>
<feature type="binding site" evidence="10">
    <location>
        <position position="173"/>
    </location>
    <ligand>
        <name>thiamine diphosphate</name>
        <dbReference type="ChEBI" id="CHEBI:58937"/>
    </ligand>
</feature>